<gene>
    <name evidence="15" type="primary">gspK_3</name>
    <name evidence="15" type="ORF">SAMEA1982600_03784</name>
</gene>
<sequence>MATCETIRGQDRDARCHPASAIVARQRGMAVVSALLVVAAVTIIVVQLLHQQSAQLRTAQSDQTRIHARWVLQSGLAWAQRVLVEDASANAVTRLDAAWAQPLVDWRFGLPEQAGGAMLYSGRLEDEQSKFNLRSFARPNGVDLAAVDAFKRLCAQLGVPAQTADRIVWRMLIALPRLSQNEPSASEENQGEAESAGETAAGNQAQPSRAAALALPAVARAPMIRSIDDLIEVPGVERSAIERLRPFVTVLPSPVLVNANTATPEVLAAVIEGLSLQSARELVRSRDQGQWFVSRGDLVNRLRQNQKDLQIRTAQVAVRSSYFSLHAVARSGPQRILYQALLERPRTGQPTVVWSREGV</sequence>
<evidence type="ECO:0000313" key="15">
    <source>
        <dbReference type="EMBL" id="SAI47263.1"/>
    </source>
</evidence>
<dbReference type="SUPFAM" id="SSF47781">
    <property type="entry name" value="RuvA domain 2-like"/>
    <property type="match status" value="1"/>
</dbReference>
<protein>
    <recommendedName>
        <fullName evidence="10">Type II secretion system protein K</fullName>
    </recommendedName>
</protein>
<comment type="similarity">
    <text evidence="2 10">Belongs to the GSP K family.</text>
</comment>
<keyword evidence="5 10" id="KW-0997">Cell inner membrane</keyword>
<evidence type="ECO:0000256" key="9">
    <source>
        <dbReference type="ARBA" id="ARBA00023136"/>
    </source>
</evidence>
<evidence type="ECO:0000256" key="3">
    <source>
        <dbReference type="ARBA" id="ARBA00022448"/>
    </source>
</evidence>
<accession>A0A157QN00</accession>
<evidence type="ECO:0000256" key="7">
    <source>
        <dbReference type="ARBA" id="ARBA00022927"/>
    </source>
</evidence>
<evidence type="ECO:0000256" key="8">
    <source>
        <dbReference type="ARBA" id="ARBA00022989"/>
    </source>
</evidence>
<organism evidence="15 16">
    <name type="scientific">Bordetella ansorpii</name>
    <dbReference type="NCBI Taxonomy" id="288768"/>
    <lineage>
        <taxon>Bacteria</taxon>
        <taxon>Pseudomonadati</taxon>
        <taxon>Pseudomonadota</taxon>
        <taxon>Betaproteobacteria</taxon>
        <taxon>Burkholderiales</taxon>
        <taxon>Alcaligenaceae</taxon>
        <taxon>Bordetella</taxon>
    </lineage>
</organism>
<dbReference type="NCBIfam" id="NF037980">
    <property type="entry name" value="T2SS_GspK"/>
    <property type="match status" value="1"/>
</dbReference>
<keyword evidence="3 10" id="KW-0813">Transport</keyword>
<dbReference type="Pfam" id="PF03934">
    <property type="entry name" value="T2SSK"/>
    <property type="match status" value="1"/>
</dbReference>
<dbReference type="Proteomes" id="UP000077037">
    <property type="component" value="Unassembled WGS sequence"/>
</dbReference>
<dbReference type="Gene3D" id="1.10.40.60">
    <property type="entry name" value="EpsJ-like"/>
    <property type="match status" value="3"/>
</dbReference>
<dbReference type="OrthoDB" id="5293133at2"/>
<keyword evidence="9 10" id="KW-0472">Membrane</keyword>
<feature type="region of interest" description="Disordered" evidence="11">
    <location>
        <begin position="180"/>
        <end position="205"/>
    </location>
</feature>
<feature type="domain" description="T2SS protein K second SAM-like" evidence="13">
    <location>
        <begin position="257"/>
        <end position="318"/>
    </location>
</feature>
<dbReference type="InterPro" id="IPR045584">
    <property type="entry name" value="Pilin-like"/>
</dbReference>
<evidence type="ECO:0000256" key="5">
    <source>
        <dbReference type="ARBA" id="ARBA00022519"/>
    </source>
</evidence>
<evidence type="ECO:0000256" key="11">
    <source>
        <dbReference type="SAM" id="MobiDB-lite"/>
    </source>
</evidence>
<evidence type="ECO:0000256" key="6">
    <source>
        <dbReference type="ARBA" id="ARBA00022692"/>
    </source>
</evidence>
<evidence type="ECO:0000256" key="10">
    <source>
        <dbReference type="PIRNR" id="PIRNR002786"/>
    </source>
</evidence>
<evidence type="ECO:0000313" key="16">
    <source>
        <dbReference type="Proteomes" id="UP000077037"/>
    </source>
</evidence>
<comment type="subcellular location">
    <subcellularLocation>
        <location evidence="1 10">Cell inner membrane</location>
    </subcellularLocation>
</comment>
<dbReference type="PANTHER" id="PTHR38831">
    <property type="entry name" value="TYPE II SECRETION SYSTEM PROTEIN K"/>
    <property type="match status" value="1"/>
</dbReference>
<feature type="compositionally biased region" description="Low complexity" evidence="11">
    <location>
        <begin position="192"/>
        <end position="205"/>
    </location>
</feature>
<dbReference type="SUPFAM" id="SSF54523">
    <property type="entry name" value="Pili subunits"/>
    <property type="match status" value="1"/>
</dbReference>
<feature type="domain" description="T2SS protein K first SAM-like" evidence="14">
    <location>
        <begin position="129"/>
        <end position="252"/>
    </location>
</feature>
<keyword evidence="6 12" id="KW-0812">Transmembrane</keyword>
<evidence type="ECO:0000256" key="1">
    <source>
        <dbReference type="ARBA" id="ARBA00004533"/>
    </source>
</evidence>
<dbReference type="PIRSF" id="PIRSF002786">
    <property type="entry name" value="XcpX"/>
    <property type="match status" value="1"/>
</dbReference>
<dbReference type="Gene3D" id="3.30.1300.30">
    <property type="entry name" value="GSPII I/J protein-like"/>
    <property type="match status" value="2"/>
</dbReference>
<evidence type="ECO:0000256" key="12">
    <source>
        <dbReference type="SAM" id="Phobius"/>
    </source>
</evidence>
<dbReference type="AlphaFoldDB" id="A0A157QN00"/>
<dbReference type="GO" id="GO:0005886">
    <property type="term" value="C:plasma membrane"/>
    <property type="evidence" value="ECO:0007669"/>
    <property type="project" value="UniProtKB-SubCell"/>
</dbReference>
<dbReference type="EMBL" id="FKBS01000025">
    <property type="protein sequence ID" value="SAI47263.1"/>
    <property type="molecule type" value="Genomic_DNA"/>
</dbReference>
<dbReference type="Pfam" id="PF21687">
    <property type="entry name" value="T2SSK_1st"/>
    <property type="match status" value="1"/>
</dbReference>
<dbReference type="SUPFAM" id="SSF158544">
    <property type="entry name" value="GspK insert domain-like"/>
    <property type="match status" value="1"/>
</dbReference>
<feature type="transmembrane region" description="Helical" evidence="12">
    <location>
        <begin position="29"/>
        <end position="49"/>
    </location>
</feature>
<dbReference type="InterPro" id="IPR010994">
    <property type="entry name" value="RuvA_2-like"/>
</dbReference>
<dbReference type="InterPro" id="IPR038072">
    <property type="entry name" value="GspK_central_sf"/>
</dbReference>
<evidence type="ECO:0000259" key="13">
    <source>
        <dbReference type="Pfam" id="PF03934"/>
    </source>
</evidence>
<dbReference type="InterPro" id="IPR005628">
    <property type="entry name" value="GspK"/>
</dbReference>
<evidence type="ECO:0000256" key="4">
    <source>
        <dbReference type="ARBA" id="ARBA00022475"/>
    </source>
</evidence>
<keyword evidence="4 10" id="KW-1003">Cell membrane</keyword>
<evidence type="ECO:0000256" key="2">
    <source>
        <dbReference type="ARBA" id="ARBA00007246"/>
    </source>
</evidence>
<dbReference type="InterPro" id="IPR049179">
    <property type="entry name" value="T2SSK_SAM-like_2nd"/>
</dbReference>
<dbReference type="GO" id="GO:0009306">
    <property type="term" value="P:protein secretion"/>
    <property type="evidence" value="ECO:0007669"/>
    <property type="project" value="InterPro"/>
</dbReference>
<keyword evidence="7" id="KW-0653">Protein transport</keyword>
<dbReference type="InterPro" id="IPR049031">
    <property type="entry name" value="T2SSK_SAM-like_1st"/>
</dbReference>
<evidence type="ECO:0000259" key="14">
    <source>
        <dbReference type="Pfam" id="PF21687"/>
    </source>
</evidence>
<reference evidence="15 16" key="1">
    <citation type="submission" date="2016-03" db="EMBL/GenBank/DDBJ databases">
        <authorList>
            <consortium name="Pathogen Informatics"/>
        </authorList>
    </citation>
    <scope>NUCLEOTIDE SEQUENCE [LARGE SCALE GENOMIC DNA]</scope>
    <source>
        <strain evidence="15 16">NCTC13364</strain>
    </source>
</reference>
<proteinExistence type="inferred from homology"/>
<dbReference type="PANTHER" id="PTHR38831:SF1">
    <property type="entry name" value="TYPE II SECRETION SYSTEM PROTEIN K-RELATED"/>
    <property type="match status" value="1"/>
</dbReference>
<keyword evidence="8 12" id="KW-1133">Transmembrane helix</keyword>
<name>A0A157QN00_9BORD</name>